<sequence>MSTVLGALFPLRTTSIHRNLSLLTYADHAPRARYAEAQGFFAICKPQYLRSMYERECTGIGSPTAVFRELVASRRPRGCSGNPPSELERVVVRLAVDTTSTYAYWSPTQMKHDLESALRPFIEDGLETSVEVTDNRVKSNPRPQGVHWDEGAMDFIIISMLVGVCHEQRNRFFSLYLSIS</sequence>
<dbReference type="EMBL" id="QPFP01000052">
    <property type="protein sequence ID" value="TEB25977.1"/>
    <property type="molecule type" value="Genomic_DNA"/>
</dbReference>
<evidence type="ECO:0000313" key="2">
    <source>
        <dbReference type="Proteomes" id="UP000298030"/>
    </source>
</evidence>
<comment type="caution">
    <text evidence="1">The sequence shown here is derived from an EMBL/GenBank/DDBJ whole genome shotgun (WGS) entry which is preliminary data.</text>
</comment>
<protein>
    <submittedName>
        <fullName evidence="1">Uncharacterized protein</fullName>
    </submittedName>
</protein>
<dbReference type="Proteomes" id="UP000298030">
    <property type="component" value="Unassembled WGS sequence"/>
</dbReference>
<evidence type="ECO:0000313" key="1">
    <source>
        <dbReference type="EMBL" id="TEB25977.1"/>
    </source>
</evidence>
<proteinExistence type="predicted"/>
<keyword evidence="2" id="KW-1185">Reference proteome</keyword>
<name>A0A4Y7SVU9_COPMI</name>
<gene>
    <name evidence="1" type="ORF">FA13DRAFT_1737884</name>
</gene>
<reference evidence="1 2" key="1">
    <citation type="journal article" date="2019" name="Nat. Ecol. Evol.">
        <title>Megaphylogeny resolves global patterns of mushroom evolution.</title>
        <authorList>
            <person name="Varga T."/>
            <person name="Krizsan K."/>
            <person name="Foldi C."/>
            <person name="Dima B."/>
            <person name="Sanchez-Garcia M."/>
            <person name="Sanchez-Ramirez S."/>
            <person name="Szollosi G.J."/>
            <person name="Szarkandi J.G."/>
            <person name="Papp V."/>
            <person name="Albert L."/>
            <person name="Andreopoulos W."/>
            <person name="Angelini C."/>
            <person name="Antonin V."/>
            <person name="Barry K.W."/>
            <person name="Bougher N.L."/>
            <person name="Buchanan P."/>
            <person name="Buyck B."/>
            <person name="Bense V."/>
            <person name="Catcheside P."/>
            <person name="Chovatia M."/>
            <person name="Cooper J."/>
            <person name="Damon W."/>
            <person name="Desjardin D."/>
            <person name="Finy P."/>
            <person name="Geml J."/>
            <person name="Haridas S."/>
            <person name="Hughes K."/>
            <person name="Justo A."/>
            <person name="Karasinski D."/>
            <person name="Kautmanova I."/>
            <person name="Kiss B."/>
            <person name="Kocsube S."/>
            <person name="Kotiranta H."/>
            <person name="LaButti K.M."/>
            <person name="Lechner B.E."/>
            <person name="Liimatainen K."/>
            <person name="Lipzen A."/>
            <person name="Lukacs Z."/>
            <person name="Mihaltcheva S."/>
            <person name="Morgado L.N."/>
            <person name="Niskanen T."/>
            <person name="Noordeloos M.E."/>
            <person name="Ohm R.A."/>
            <person name="Ortiz-Santana B."/>
            <person name="Ovrebo C."/>
            <person name="Racz N."/>
            <person name="Riley R."/>
            <person name="Savchenko A."/>
            <person name="Shiryaev A."/>
            <person name="Soop K."/>
            <person name="Spirin V."/>
            <person name="Szebenyi C."/>
            <person name="Tomsovsky M."/>
            <person name="Tulloss R.E."/>
            <person name="Uehling J."/>
            <person name="Grigoriev I.V."/>
            <person name="Vagvolgyi C."/>
            <person name="Papp T."/>
            <person name="Martin F.M."/>
            <person name="Miettinen O."/>
            <person name="Hibbett D.S."/>
            <person name="Nagy L.G."/>
        </authorList>
    </citation>
    <scope>NUCLEOTIDE SEQUENCE [LARGE SCALE GENOMIC DNA]</scope>
    <source>
        <strain evidence="1 2">FP101781</strain>
    </source>
</reference>
<accession>A0A4Y7SVU9</accession>
<dbReference type="OrthoDB" id="10606290at2759"/>
<organism evidence="1 2">
    <name type="scientific">Coprinellus micaceus</name>
    <name type="common">Glistening ink-cap mushroom</name>
    <name type="synonym">Coprinus micaceus</name>
    <dbReference type="NCBI Taxonomy" id="71717"/>
    <lineage>
        <taxon>Eukaryota</taxon>
        <taxon>Fungi</taxon>
        <taxon>Dikarya</taxon>
        <taxon>Basidiomycota</taxon>
        <taxon>Agaricomycotina</taxon>
        <taxon>Agaricomycetes</taxon>
        <taxon>Agaricomycetidae</taxon>
        <taxon>Agaricales</taxon>
        <taxon>Agaricineae</taxon>
        <taxon>Psathyrellaceae</taxon>
        <taxon>Coprinellus</taxon>
    </lineage>
</organism>
<dbReference type="AlphaFoldDB" id="A0A4Y7SVU9"/>